<feature type="region of interest" description="Disordered" evidence="1">
    <location>
        <begin position="950"/>
        <end position="992"/>
    </location>
</feature>
<evidence type="ECO:0000313" key="3">
    <source>
        <dbReference type="EMBL" id="GLC59626.1"/>
    </source>
</evidence>
<feature type="compositionally biased region" description="Acidic residues" evidence="1">
    <location>
        <begin position="501"/>
        <end position="512"/>
    </location>
</feature>
<proteinExistence type="predicted"/>
<feature type="region of interest" description="Disordered" evidence="1">
    <location>
        <begin position="610"/>
        <end position="636"/>
    </location>
</feature>
<dbReference type="PANTHER" id="PTHR45725:SF18">
    <property type="entry name" value="ORC1-LIKE AAA ATPASE DOMAIN-CONTAINING PROTEIN"/>
    <property type="match status" value="1"/>
</dbReference>
<feature type="transmembrane region" description="Helical" evidence="2">
    <location>
        <begin position="1037"/>
        <end position="1057"/>
    </location>
</feature>
<dbReference type="Proteomes" id="UP001165080">
    <property type="component" value="Unassembled WGS sequence"/>
</dbReference>
<accession>A0A9W6F8J1</accession>
<feature type="transmembrane region" description="Helical" evidence="2">
    <location>
        <begin position="1011"/>
        <end position="1031"/>
    </location>
</feature>
<keyword evidence="2" id="KW-0812">Transmembrane</keyword>
<evidence type="ECO:0000256" key="2">
    <source>
        <dbReference type="SAM" id="Phobius"/>
    </source>
</evidence>
<feature type="region of interest" description="Disordered" evidence="1">
    <location>
        <begin position="488"/>
        <end position="512"/>
    </location>
</feature>
<evidence type="ECO:0000256" key="1">
    <source>
        <dbReference type="SAM" id="MobiDB-lite"/>
    </source>
</evidence>
<organism evidence="3 4">
    <name type="scientific">Pleodorina starrii</name>
    <dbReference type="NCBI Taxonomy" id="330485"/>
    <lineage>
        <taxon>Eukaryota</taxon>
        <taxon>Viridiplantae</taxon>
        <taxon>Chlorophyta</taxon>
        <taxon>core chlorophytes</taxon>
        <taxon>Chlorophyceae</taxon>
        <taxon>CS clade</taxon>
        <taxon>Chlamydomonadales</taxon>
        <taxon>Volvocaceae</taxon>
        <taxon>Pleodorina</taxon>
    </lineage>
</organism>
<evidence type="ECO:0000313" key="4">
    <source>
        <dbReference type="Proteomes" id="UP001165080"/>
    </source>
</evidence>
<comment type="caution">
    <text evidence="3">The sequence shown here is derived from an EMBL/GenBank/DDBJ whole genome shotgun (WGS) entry which is preliminary data.</text>
</comment>
<name>A0A9W6F8J1_9CHLO</name>
<dbReference type="InterPro" id="IPR051425">
    <property type="entry name" value="Formin_Homology"/>
</dbReference>
<keyword evidence="4" id="KW-1185">Reference proteome</keyword>
<sequence>MSGTSSAEGDAAETAGRAGPSSSPPSPTPPPSSSPSPSATSAAAQASPSLPAALQHTDLPARSRLHMMLGQAGALSLRAACRQAKTHVDASITAAWVDAPGRAAAAAAATGPSEAAASAAACGEAAAAASIAFAGEGGAGEGVADAAASTALASAAVGSAAACSSSPSDASGRWWREQWPARAPPLLRALRCWPRCTILVLRAEGGGAELLRPFAEAAAAAAAGGGSSAAAVSCPHVTSLKLYGVPASYDDCAGKASVANGGAALPPASEAAAAASAPLTRQCVAELTPAYADALGRLFPNLEVLVIRGEWRQAHDPPGSLTHDGGQRAARSAAWGGKDNGFGAEAVRRLMVVLSSPSFRSPPEGRFCAGGGRLRRLELPSGLLPGVHIAPLTQLQHLRLTLLPLPPPVNDHNGFRQYGTLLAGLPSLVQLRSLVLAGGAERPSRELLAALPRSLERLRMEAAAPQLPPRGGGGRWGRGAAAVAAWEVKDPGGSGDGAGGGDDDDGNGGGDGDDCPVWQYDFVHGHLRLLRFITVADLLRSWKPLAEHVEAVGAPAIAHVDVQRLVLILADMSALFRSPDEILGDLLRLLTPPSGSKTATEAPHVIQAPSAETAAPPSPSPPPPSPPSPPPLPQPPPPLLHLRRFFVLGRAKGAAAALRRLLGTGAVQIGMLTVLRQDGVMGGFDVGGVFGGAAAAADAAVGAAGAAAPGQASTLPSLLRTMGHVTPRHCLPRKLWLEDGVVALMEDDGGGEYGTAAESQATAAATATASVSAPEAADQASAAVPGGGDAAASLFAPSLAQALSTWPQLHSVVLDRMWENPKAVAMPAAAAAAAAPPPAAAEAPAAAAAAAAILPALPPGGGGAPAAASPPHVYGTPRHCVQLLRLLVGRLDDAERSPSGKCFVVMNVEGPRLEVRMREEVGRLMPQATFAWYGSDGEFHATVPYIAAGGGGGSGDSEEEDGGDADGSGEAVEGRKASGDGARGAVGGQDSGLQGGRLLEPLPLRQSMPHLLLLLLLLLSPPLLLLLPLLLPLALVLLPPLLLLMLMLTLLTVTWVGRAWKLAWKWSAPSAALVRVGRPAAASAATHGSVAASATHGSAAAAARGPRSQCNGAGGCKAVAAAAAAAAGKDDKERVGPRALYGYKKSYAGKEELVVFLDDREI</sequence>
<dbReference type="AlphaFoldDB" id="A0A9W6F8J1"/>
<keyword evidence="2" id="KW-0472">Membrane</keyword>
<keyword evidence="2" id="KW-1133">Transmembrane helix</keyword>
<feature type="region of interest" description="Disordered" evidence="1">
    <location>
        <begin position="1"/>
        <end position="49"/>
    </location>
</feature>
<feature type="compositionally biased region" description="Pro residues" evidence="1">
    <location>
        <begin position="616"/>
        <end position="636"/>
    </location>
</feature>
<dbReference type="EMBL" id="BRXU01000029">
    <property type="protein sequence ID" value="GLC59626.1"/>
    <property type="molecule type" value="Genomic_DNA"/>
</dbReference>
<dbReference type="PANTHER" id="PTHR45725">
    <property type="entry name" value="FORMIN HOMOLOGY 2 FAMILY MEMBER"/>
    <property type="match status" value="1"/>
</dbReference>
<feature type="compositionally biased region" description="Low complexity" evidence="1">
    <location>
        <begin position="35"/>
        <end position="49"/>
    </location>
</feature>
<gene>
    <name evidence="3" type="primary">PLEST010284</name>
    <name evidence="3" type="ORF">PLESTB_001509600</name>
</gene>
<feature type="compositionally biased region" description="Gly residues" evidence="1">
    <location>
        <begin position="981"/>
        <end position="992"/>
    </location>
</feature>
<feature type="compositionally biased region" description="Pro residues" evidence="1">
    <location>
        <begin position="22"/>
        <end position="34"/>
    </location>
</feature>
<reference evidence="3 4" key="1">
    <citation type="journal article" date="2023" name="Commun. Biol.">
        <title>Reorganization of the ancestral sex-determining regions during the evolution of trioecy in Pleodorina starrii.</title>
        <authorList>
            <person name="Takahashi K."/>
            <person name="Suzuki S."/>
            <person name="Kawai-Toyooka H."/>
            <person name="Yamamoto K."/>
            <person name="Hamaji T."/>
            <person name="Ootsuki R."/>
            <person name="Yamaguchi H."/>
            <person name="Kawachi M."/>
            <person name="Higashiyama T."/>
            <person name="Nozaki H."/>
        </authorList>
    </citation>
    <scope>NUCLEOTIDE SEQUENCE [LARGE SCALE GENOMIC DNA]</scope>
    <source>
        <strain evidence="3 4">NIES-4479</strain>
    </source>
</reference>
<protein>
    <submittedName>
        <fullName evidence="3">Uncharacterized protein</fullName>
    </submittedName>
</protein>